<evidence type="ECO:0000313" key="1">
    <source>
        <dbReference type="EMBL" id="AQZ54608.1"/>
    </source>
</evidence>
<name>A0A1U9ZA80_9CAUD</name>
<evidence type="ECO:0000313" key="2">
    <source>
        <dbReference type="Proteomes" id="UP000221468"/>
    </source>
</evidence>
<dbReference type="RefSeq" id="YP_009600643.1">
    <property type="nucleotide sequence ID" value="NC_041925.1"/>
</dbReference>
<accession>A0A1U9ZA80</accession>
<dbReference type="GeneID" id="40076449"/>
<dbReference type="KEGG" id="vg:40076449"/>
<keyword evidence="2" id="KW-1185">Reference proteome</keyword>
<proteinExistence type="predicted"/>
<sequence length="218" mass="25208">MSFINNLSQRAKELFLDLSDSEREYVKLYAQRHELGLSRVEVMMKLRPELSRESASRLAYNYTNRPRVYEFLCATGEQALSVIGQSLQSSVAYYAERSLCADEILTEVAGCEMRMWEKGNKYILAPWCLSYEEIANNWRKYIKELVPADGGGYWVITRDLYGDKTRAKMRENLDKITGNTIDRVEVLNIHTNPDKIQIGKDASLEQVIQTYRKAVKND</sequence>
<reference evidence="1 2" key="1">
    <citation type="journal article" date="2019" name="Genomics">
        <title>Genomic analyses of a novel bacteriophage (VB_PmiS-Isfahan) within Siphoviridae family infecting Proteus mirabilis.</title>
        <authorList>
            <person name="Yazdi M."/>
            <person name="Bouzari M."/>
            <person name="Ghaemi E.A."/>
        </authorList>
    </citation>
    <scope>NUCLEOTIDE SEQUENCE [LARGE SCALE GENOMIC DNA]</scope>
</reference>
<protein>
    <submittedName>
        <fullName evidence="1">Uncharacterized protein</fullName>
    </submittedName>
</protein>
<organism evidence="1 2">
    <name type="scientific">Proteus phage VB_PmiS-Isfahan</name>
    <dbReference type="NCBI Taxonomy" id="1969841"/>
    <lineage>
        <taxon>Viruses</taxon>
        <taxon>Duplodnaviria</taxon>
        <taxon>Heunggongvirae</taxon>
        <taxon>Uroviricota</taxon>
        <taxon>Caudoviricetes</taxon>
        <taxon>Gorganvirus</taxon>
        <taxon>Gorganvirus isfahan</taxon>
    </lineage>
</organism>
<dbReference type="Proteomes" id="UP000221468">
    <property type="component" value="Segment"/>
</dbReference>
<dbReference type="EMBL" id="KY742649">
    <property type="protein sequence ID" value="AQZ54608.1"/>
    <property type="molecule type" value="Genomic_DNA"/>
</dbReference>